<dbReference type="CDD" id="cd01948">
    <property type="entry name" value="EAL"/>
    <property type="match status" value="1"/>
</dbReference>
<dbReference type="InterPro" id="IPR043128">
    <property type="entry name" value="Rev_trsase/Diguanyl_cyclase"/>
</dbReference>
<dbReference type="PROSITE" id="PS50887">
    <property type="entry name" value="GGDEF"/>
    <property type="match status" value="1"/>
</dbReference>
<feature type="transmembrane region" description="Helical" evidence="1">
    <location>
        <begin position="12"/>
        <end position="33"/>
    </location>
</feature>
<dbReference type="CDD" id="cd00130">
    <property type="entry name" value="PAS"/>
    <property type="match status" value="1"/>
</dbReference>
<dbReference type="Gene3D" id="3.30.70.270">
    <property type="match status" value="1"/>
</dbReference>
<dbReference type="Gene3D" id="3.30.450.20">
    <property type="entry name" value="PAS domain"/>
    <property type="match status" value="1"/>
</dbReference>
<feature type="domain" description="GGDEF" evidence="4">
    <location>
        <begin position="329"/>
        <end position="461"/>
    </location>
</feature>
<dbReference type="Gene3D" id="3.20.20.450">
    <property type="entry name" value="EAL domain"/>
    <property type="match status" value="1"/>
</dbReference>
<name>A0ABP7A2Y2_9ACTN</name>
<evidence type="ECO:0000259" key="3">
    <source>
        <dbReference type="PROSITE" id="PS50883"/>
    </source>
</evidence>
<feature type="domain" description="PAS" evidence="2">
    <location>
        <begin position="174"/>
        <end position="244"/>
    </location>
</feature>
<keyword evidence="1" id="KW-1133">Transmembrane helix</keyword>
<dbReference type="InterPro" id="IPR035965">
    <property type="entry name" value="PAS-like_dom_sf"/>
</dbReference>
<gene>
    <name evidence="5" type="ORF">GCM10022223_46120</name>
</gene>
<dbReference type="InterPro" id="IPR013656">
    <property type="entry name" value="PAS_4"/>
</dbReference>
<dbReference type="Pfam" id="PF00990">
    <property type="entry name" value="GGDEF"/>
    <property type="match status" value="1"/>
</dbReference>
<proteinExistence type="predicted"/>
<accession>A0ABP7A2Y2</accession>
<dbReference type="InterPro" id="IPR052155">
    <property type="entry name" value="Biofilm_reg_signaling"/>
</dbReference>
<evidence type="ECO:0000259" key="2">
    <source>
        <dbReference type="PROSITE" id="PS50112"/>
    </source>
</evidence>
<dbReference type="InterPro" id="IPR029787">
    <property type="entry name" value="Nucleotide_cyclase"/>
</dbReference>
<dbReference type="SMART" id="SM00267">
    <property type="entry name" value="GGDEF"/>
    <property type="match status" value="1"/>
</dbReference>
<reference evidence="6" key="1">
    <citation type="journal article" date="2019" name="Int. J. Syst. Evol. Microbiol.">
        <title>The Global Catalogue of Microorganisms (GCM) 10K type strain sequencing project: providing services to taxonomists for standard genome sequencing and annotation.</title>
        <authorList>
            <consortium name="The Broad Institute Genomics Platform"/>
            <consortium name="The Broad Institute Genome Sequencing Center for Infectious Disease"/>
            <person name="Wu L."/>
            <person name="Ma J."/>
        </authorList>
    </citation>
    <scope>NUCLEOTIDE SEQUENCE [LARGE SCALE GENOMIC DNA]</scope>
    <source>
        <strain evidence="6">JCM 16902</strain>
    </source>
</reference>
<feature type="domain" description="EAL" evidence="3">
    <location>
        <begin position="470"/>
        <end position="723"/>
    </location>
</feature>
<dbReference type="NCBIfam" id="TIGR00229">
    <property type="entry name" value="sensory_box"/>
    <property type="match status" value="1"/>
</dbReference>
<protein>
    <submittedName>
        <fullName evidence="5">EAL domain-containing protein</fullName>
    </submittedName>
</protein>
<evidence type="ECO:0000259" key="4">
    <source>
        <dbReference type="PROSITE" id="PS50887"/>
    </source>
</evidence>
<keyword evidence="1" id="KW-0812">Transmembrane</keyword>
<dbReference type="InterPro" id="IPR001633">
    <property type="entry name" value="EAL_dom"/>
</dbReference>
<dbReference type="SUPFAM" id="SSF55073">
    <property type="entry name" value="Nucleotide cyclase"/>
    <property type="match status" value="1"/>
</dbReference>
<organism evidence="5 6">
    <name type="scientific">Kineosporia mesophila</name>
    <dbReference type="NCBI Taxonomy" id="566012"/>
    <lineage>
        <taxon>Bacteria</taxon>
        <taxon>Bacillati</taxon>
        <taxon>Actinomycetota</taxon>
        <taxon>Actinomycetes</taxon>
        <taxon>Kineosporiales</taxon>
        <taxon>Kineosporiaceae</taxon>
        <taxon>Kineosporia</taxon>
    </lineage>
</organism>
<dbReference type="PROSITE" id="PS50112">
    <property type="entry name" value="PAS"/>
    <property type="match status" value="1"/>
</dbReference>
<dbReference type="InterPro" id="IPR035919">
    <property type="entry name" value="EAL_sf"/>
</dbReference>
<dbReference type="InterPro" id="IPR000014">
    <property type="entry name" value="PAS"/>
</dbReference>
<dbReference type="PANTHER" id="PTHR44757:SF2">
    <property type="entry name" value="BIOFILM ARCHITECTURE MAINTENANCE PROTEIN MBAA"/>
    <property type="match status" value="1"/>
</dbReference>
<comment type="caution">
    <text evidence="5">The sequence shown here is derived from an EMBL/GenBank/DDBJ whole genome shotgun (WGS) entry which is preliminary data.</text>
</comment>
<dbReference type="RefSeq" id="WP_231481398.1">
    <property type="nucleotide sequence ID" value="NZ_BAAAZO010000009.1"/>
</dbReference>
<dbReference type="PANTHER" id="PTHR44757">
    <property type="entry name" value="DIGUANYLATE CYCLASE DGCP"/>
    <property type="match status" value="1"/>
</dbReference>
<dbReference type="EMBL" id="BAAAZO010000009">
    <property type="protein sequence ID" value="GAA3623890.1"/>
    <property type="molecule type" value="Genomic_DNA"/>
</dbReference>
<dbReference type="SUPFAM" id="SSF141868">
    <property type="entry name" value="EAL domain-like"/>
    <property type="match status" value="1"/>
</dbReference>
<feature type="transmembrane region" description="Helical" evidence="1">
    <location>
        <begin position="134"/>
        <end position="151"/>
    </location>
</feature>
<dbReference type="SMART" id="SM00052">
    <property type="entry name" value="EAL"/>
    <property type="match status" value="1"/>
</dbReference>
<dbReference type="CDD" id="cd01949">
    <property type="entry name" value="GGDEF"/>
    <property type="match status" value="1"/>
</dbReference>
<evidence type="ECO:0000313" key="6">
    <source>
        <dbReference type="Proteomes" id="UP001501074"/>
    </source>
</evidence>
<evidence type="ECO:0000256" key="1">
    <source>
        <dbReference type="SAM" id="Phobius"/>
    </source>
</evidence>
<keyword evidence="1" id="KW-0472">Membrane</keyword>
<dbReference type="SUPFAM" id="SSF55785">
    <property type="entry name" value="PYP-like sensor domain (PAS domain)"/>
    <property type="match status" value="1"/>
</dbReference>
<dbReference type="Pfam" id="PF00563">
    <property type="entry name" value="EAL"/>
    <property type="match status" value="1"/>
</dbReference>
<evidence type="ECO:0000313" key="5">
    <source>
        <dbReference type="EMBL" id="GAA3623890.1"/>
    </source>
</evidence>
<keyword evidence="6" id="KW-1185">Reference proteome</keyword>
<dbReference type="NCBIfam" id="TIGR00254">
    <property type="entry name" value="GGDEF"/>
    <property type="match status" value="1"/>
</dbReference>
<dbReference type="Proteomes" id="UP001501074">
    <property type="component" value="Unassembled WGS sequence"/>
</dbReference>
<dbReference type="Pfam" id="PF08448">
    <property type="entry name" value="PAS_4"/>
    <property type="match status" value="1"/>
</dbReference>
<sequence length="741" mass="81235">MRTNADSPIRVTITSLFTIALVVAEFALLVGVYRRTEPVQRQELLQARMEQQVTDTIALSQDGAGLLPRTFRALDGLAGAGVSREDLAGPREAADALAASPADPQRLVTLSDQARVLGRTLTDRHQALDRQARMIYASLLIIVSIGWFAWFRRLVQRHRALQQAVTEREAVTAGEQRLLALVQNGTDVVTVFDLDTRTSYVSPSAKAVLGVPAEQLINTRLAALLQPEDVNRLVHLLATLRAGEDAAVKLWMRHADGRLLVIEGMLANLLHEEVVGGFVLTFRDVTERHALEERLTHQAFHDSLTGLANRQLFADRLSHALVRRPGPTRSLVVLFIDLDDFKNINDRLGHGTGDKVLEVIGRRIRGATRAGDTAARLGGDEFAVLLESSTLSEAEARAQQLVDLIAEPIVIDDARMPVTASVGLAEAVPGEISSEEALRNADVAMYSAKDRGKSTVAAYDSRLHAEALDRLELRADLQRAIFGNELVLHYQPTVELETGKIVGFEALVRWQHPVRGLLSPAAFVPMAEETGLVVQLNTWVLFQACRFAAALQGDWRRPSMAVNISAQQLVRSDFVEQVDRALTESGLPADRLTLEITESVVLHDLEDVIPRLSHLRSRGVRVAVDDFGTGYSSLAYLTELPIDVLKVDKSFIDRVASDAQGASVTEAIIAMSHTMNLSTVAEGVEVAEQAAWLRQVRCPIGQGYYWSRPVDEDGVHDLLARPTNELGGSADLVSYRTVAPF</sequence>
<dbReference type="InterPro" id="IPR000160">
    <property type="entry name" value="GGDEF_dom"/>
</dbReference>
<dbReference type="PROSITE" id="PS50883">
    <property type="entry name" value="EAL"/>
    <property type="match status" value="1"/>
</dbReference>
<dbReference type="SMART" id="SM00091">
    <property type="entry name" value="PAS"/>
    <property type="match status" value="1"/>
</dbReference>